<reference evidence="1 2" key="1">
    <citation type="journal article" date="2012" name="Mol. Biol. Evol.">
        <title>Genome reduction and co-evolution between the primary and secondary bacterial symbionts of psyllids.</title>
        <authorList>
            <person name="Sloan D.B."/>
            <person name="Moran N.A."/>
        </authorList>
    </citation>
    <scope>NUCLEOTIDE SEQUENCE [LARGE SCALE GENOMIC DNA]</scope>
    <source>
        <strain evidence="1">Ceuc_S</strain>
    </source>
</reference>
<proteinExistence type="predicted"/>
<keyword evidence="2" id="KW-1185">Reference proteome</keyword>
<sequence length="41" mass="5035">MKREEEALAHHTYVELDDSLKFFKPKHCSYSHVRISNNYYF</sequence>
<dbReference type="KEGG" id="sect:A359_02640"/>
<organism evidence="1 2">
    <name type="scientific">secondary endosymbiont of Ctenarytaina eucalypti</name>
    <dbReference type="NCBI Taxonomy" id="1199245"/>
    <lineage>
        <taxon>Bacteria</taxon>
        <taxon>Pseudomonadati</taxon>
        <taxon>Pseudomonadota</taxon>
        <taxon>Gammaproteobacteria</taxon>
        <taxon>Enterobacterales</taxon>
        <taxon>Enterobacteriaceae</taxon>
        <taxon>aphid secondary symbionts</taxon>
    </lineage>
</organism>
<gene>
    <name evidence="1" type="ORF">A359_02640</name>
</gene>
<dbReference type="AlphaFoldDB" id="J3TX44"/>
<evidence type="ECO:0000313" key="1">
    <source>
        <dbReference type="EMBL" id="AFP84665.1"/>
    </source>
</evidence>
<evidence type="ECO:0000313" key="2">
    <source>
        <dbReference type="Proteomes" id="UP000003936"/>
    </source>
</evidence>
<dbReference type="Proteomes" id="UP000003936">
    <property type="component" value="Chromosome"/>
</dbReference>
<accession>J3TX44</accession>
<protein>
    <submittedName>
        <fullName evidence="1">Uncharacterized protein</fullName>
    </submittedName>
</protein>
<dbReference type="EMBL" id="CP003546">
    <property type="protein sequence ID" value="AFP84665.1"/>
    <property type="molecule type" value="Genomic_DNA"/>
</dbReference>
<dbReference type="HOGENOM" id="CLU_3276481_0_0_6"/>
<name>J3TX44_9ENTR</name>